<organism evidence="1 2">
    <name type="scientific">Vibrio paucivorans</name>
    <dbReference type="NCBI Taxonomy" id="2829489"/>
    <lineage>
        <taxon>Bacteria</taxon>
        <taxon>Pseudomonadati</taxon>
        <taxon>Pseudomonadota</taxon>
        <taxon>Gammaproteobacteria</taxon>
        <taxon>Vibrionales</taxon>
        <taxon>Vibrionaceae</taxon>
        <taxon>Vibrio</taxon>
    </lineage>
</organism>
<sequence length="211" mass="23202">MPLTLDQAAQLMNQDLEQFLLRCPLSISSAGKQKGEVRFYLYGLGDTAMGRHQGMPVKEGRLRLSTTALSTTAKAIQCIHIPVSQFEQLKPESISKVTHYDTAKFLVTTQLTGCTFAIRPGKGGGLEFLHIQPNGDFDGKKVQQAVGKEFQVSFGRGSQNDGSTYDDNSRVTVMGVRVNNLWKVYAQYQDGDGNILGVECIYQEPSSVAYV</sequence>
<evidence type="ECO:0000313" key="2">
    <source>
        <dbReference type="Proteomes" id="UP001155586"/>
    </source>
</evidence>
<protein>
    <submittedName>
        <fullName evidence="1">Uncharacterized protein</fullName>
    </submittedName>
</protein>
<reference evidence="1" key="1">
    <citation type="submission" date="2022-02" db="EMBL/GenBank/DDBJ databases">
        <title>Vibrio sp. nov., a new bacterium isolated from Bohai sea, China.</title>
        <authorList>
            <person name="Yuan Y."/>
        </authorList>
    </citation>
    <scope>NUCLEOTIDE SEQUENCE</scope>
    <source>
        <strain evidence="1">DBSS07</strain>
    </source>
</reference>
<gene>
    <name evidence="1" type="ORF">MD483_21895</name>
</gene>
<dbReference type="AlphaFoldDB" id="A0A9X3CJ53"/>
<proteinExistence type="predicted"/>
<dbReference type="EMBL" id="JAKRRX010000251">
    <property type="protein sequence ID" value="MCW8336464.1"/>
    <property type="molecule type" value="Genomic_DNA"/>
</dbReference>
<accession>A0A9X3CJ53</accession>
<evidence type="ECO:0000313" key="1">
    <source>
        <dbReference type="EMBL" id="MCW8336464.1"/>
    </source>
</evidence>
<comment type="caution">
    <text evidence="1">The sequence shown here is derived from an EMBL/GenBank/DDBJ whole genome shotgun (WGS) entry which is preliminary data.</text>
</comment>
<name>A0A9X3CJ53_9VIBR</name>
<keyword evidence="2" id="KW-1185">Reference proteome</keyword>
<dbReference type="Proteomes" id="UP001155586">
    <property type="component" value="Unassembled WGS sequence"/>
</dbReference>
<dbReference type="RefSeq" id="WP_252032291.1">
    <property type="nucleotide sequence ID" value="NZ_JAKRRX010000251.1"/>
</dbReference>